<name>A0ACB8XN21_ARCLA</name>
<gene>
    <name evidence="1" type="ORF">L6452_40761</name>
</gene>
<reference evidence="1 2" key="2">
    <citation type="journal article" date="2022" name="Mol. Ecol. Resour.">
        <title>The genomes of chicory, endive, great burdock and yacon provide insights into Asteraceae paleo-polyploidization history and plant inulin production.</title>
        <authorList>
            <person name="Fan W."/>
            <person name="Wang S."/>
            <person name="Wang H."/>
            <person name="Wang A."/>
            <person name="Jiang F."/>
            <person name="Liu H."/>
            <person name="Zhao H."/>
            <person name="Xu D."/>
            <person name="Zhang Y."/>
        </authorList>
    </citation>
    <scope>NUCLEOTIDE SEQUENCE [LARGE SCALE GENOMIC DNA]</scope>
    <source>
        <strain evidence="2">cv. Niubang</strain>
    </source>
</reference>
<comment type="caution">
    <text evidence="1">The sequence shown here is derived from an EMBL/GenBank/DDBJ whole genome shotgun (WGS) entry which is preliminary data.</text>
</comment>
<accession>A0ACB8XN21</accession>
<dbReference type="Proteomes" id="UP001055879">
    <property type="component" value="Linkage Group LG16"/>
</dbReference>
<keyword evidence="2" id="KW-1185">Reference proteome</keyword>
<protein>
    <submittedName>
        <fullName evidence="1">Uncharacterized protein</fullName>
    </submittedName>
</protein>
<reference evidence="2" key="1">
    <citation type="journal article" date="2022" name="Mol. Ecol. Resour.">
        <title>The genomes of chicory, endive, great burdock and yacon provide insights into Asteraceae palaeo-polyploidization history and plant inulin production.</title>
        <authorList>
            <person name="Fan W."/>
            <person name="Wang S."/>
            <person name="Wang H."/>
            <person name="Wang A."/>
            <person name="Jiang F."/>
            <person name="Liu H."/>
            <person name="Zhao H."/>
            <person name="Xu D."/>
            <person name="Zhang Y."/>
        </authorList>
    </citation>
    <scope>NUCLEOTIDE SEQUENCE [LARGE SCALE GENOMIC DNA]</scope>
    <source>
        <strain evidence="2">cv. Niubang</strain>
    </source>
</reference>
<dbReference type="EMBL" id="CM042062">
    <property type="protein sequence ID" value="KAI3669525.1"/>
    <property type="molecule type" value="Genomic_DNA"/>
</dbReference>
<sequence length="122" mass="14330">MLSYSCLIHALESYTVFSSPPSQIRYKSIFYVYVCELLMIYDFNESLLSWLLNDLFKNLAMTTTTTTGGEEFPKKLQLYSIFMGTPSFRVRIALNLKGLDYEYKAINLFKRQQHNPLRVIIY</sequence>
<proteinExistence type="predicted"/>
<organism evidence="1 2">
    <name type="scientific">Arctium lappa</name>
    <name type="common">Greater burdock</name>
    <name type="synonym">Lappa major</name>
    <dbReference type="NCBI Taxonomy" id="4217"/>
    <lineage>
        <taxon>Eukaryota</taxon>
        <taxon>Viridiplantae</taxon>
        <taxon>Streptophyta</taxon>
        <taxon>Embryophyta</taxon>
        <taxon>Tracheophyta</taxon>
        <taxon>Spermatophyta</taxon>
        <taxon>Magnoliopsida</taxon>
        <taxon>eudicotyledons</taxon>
        <taxon>Gunneridae</taxon>
        <taxon>Pentapetalae</taxon>
        <taxon>asterids</taxon>
        <taxon>campanulids</taxon>
        <taxon>Asterales</taxon>
        <taxon>Asteraceae</taxon>
        <taxon>Carduoideae</taxon>
        <taxon>Cardueae</taxon>
        <taxon>Arctiinae</taxon>
        <taxon>Arctium</taxon>
    </lineage>
</organism>
<evidence type="ECO:0000313" key="1">
    <source>
        <dbReference type="EMBL" id="KAI3669525.1"/>
    </source>
</evidence>
<evidence type="ECO:0000313" key="2">
    <source>
        <dbReference type="Proteomes" id="UP001055879"/>
    </source>
</evidence>